<evidence type="ECO:0000259" key="3">
    <source>
        <dbReference type="Pfam" id="PF01648"/>
    </source>
</evidence>
<dbReference type="RefSeq" id="WP_089791862.1">
    <property type="nucleotide sequence ID" value="NZ_FOIU01000001.1"/>
</dbReference>
<keyword evidence="6" id="KW-1185">Reference proteome</keyword>
<reference evidence="6" key="1">
    <citation type="submission" date="2016-10" db="EMBL/GenBank/DDBJ databases">
        <authorList>
            <person name="Varghese N."/>
            <person name="Submissions S."/>
        </authorList>
    </citation>
    <scope>NUCLEOTIDE SEQUENCE [LARGE SCALE GENOMIC DNA]</scope>
    <source>
        <strain evidence="6">DSM 17724</strain>
    </source>
</reference>
<dbReference type="InterPro" id="IPR050559">
    <property type="entry name" value="P-Pant_transferase_sf"/>
</dbReference>
<dbReference type="Pfam" id="PF22624">
    <property type="entry name" value="AASDHPPT_N"/>
    <property type="match status" value="1"/>
</dbReference>
<dbReference type="PANTHER" id="PTHR12215:SF10">
    <property type="entry name" value="L-AMINOADIPATE-SEMIALDEHYDE DEHYDROGENASE-PHOSPHOPANTETHEINYL TRANSFERASE"/>
    <property type="match status" value="1"/>
</dbReference>
<protein>
    <submittedName>
        <fullName evidence="5">4'-phosphopantetheinyl transferase</fullName>
    </submittedName>
</protein>
<accession>A0A1I0QHY8</accession>
<comment type="similarity">
    <text evidence="1">Belongs to the P-Pant transferase superfamily. Gsp/Sfp/HetI/AcpT family.</text>
</comment>
<dbReference type="GO" id="GO:0008897">
    <property type="term" value="F:holo-[acyl-carrier-protein] synthase activity"/>
    <property type="evidence" value="ECO:0007669"/>
    <property type="project" value="InterPro"/>
</dbReference>
<evidence type="ECO:0000256" key="1">
    <source>
        <dbReference type="ARBA" id="ARBA00010990"/>
    </source>
</evidence>
<dbReference type="InterPro" id="IPR055066">
    <property type="entry name" value="AASDHPPT_N"/>
</dbReference>
<dbReference type="GO" id="GO:0019878">
    <property type="term" value="P:lysine biosynthetic process via aminoadipic acid"/>
    <property type="evidence" value="ECO:0007669"/>
    <property type="project" value="TreeGrafter"/>
</dbReference>
<sequence length="212" mass="25053">MIVLYTFIDEHKHNYLLSRYLDTCSESFKNKIMKLRRWQDIQLSLLGRVLLKDGLNDYYSIDQFDIDMSSNNKPLLKGENVHFNISHSNDLVVCVIADFPVGIDVEFLNQGINYWDFQSQMTLREFYEIQNSEDKIKSLFSYWTKKEAVIKADSRGLTIPLDSFEILNSQCLIDSKKFFVKEILVHKDYMSNIASEKVEILDKEILFKRVYF</sequence>
<dbReference type="Gene3D" id="3.90.470.20">
    <property type="entry name" value="4'-phosphopantetheinyl transferase domain"/>
    <property type="match status" value="2"/>
</dbReference>
<feature type="domain" description="4'-phosphopantetheinyl transferase N-terminal" evidence="4">
    <location>
        <begin position="23"/>
        <end position="94"/>
    </location>
</feature>
<proteinExistence type="inferred from homology"/>
<keyword evidence="2 5" id="KW-0808">Transferase</keyword>
<dbReference type="AlphaFoldDB" id="A0A1I0QHY8"/>
<evidence type="ECO:0000313" key="5">
    <source>
        <dbReference type="EMBL" id="SEW26782.1"/>
    </source>
</evidence>
<dbReference type="InterPro" id="IPR037143">
    <property type="entry name" value="4-PPantetheinyl_Trfase_dom_sf"/>
</dbReference>
<dbReference type="GO" id="GO:0005829">
    <property type="term" value="C:cytosol"/>
    <property type="evidence" value="ECO:0007669"/>
    <property type="project" value="TreeGrafter"/>
</dbReference>
<name>A0A1I0QHY8_9FLAO</name>
<evidence type="ECO:0000259" key="4">
    <source>
        <dbReference type="Pfam" id="PF22624"/>
    </source>
</evidence>
<dbReference type="Pfam" id="PF01648">
    <property type="entry name" value="ACPS"/>
    <property type="match status" value="1"/>
</dbReference>
<dbReference type="STRING" id="356305.SAMN05421841_1933"/>
<dbReference type="Proteomes" id="UP000199469">
    <property type="component" value="Unassembled WGS sequence"/>
</dbReference>
<dbReference type="OrthoDB" id="9808281at2"/>
<evidence type="ECO:0000256" key="2">
    <source>
        <dbReference type="ARBA" id="ARBA00022679"/>
    </source>
</evidence>
<evidence type="ECO:0000313" key="6">
    <source>
        <dbReference type="Proteomes" id="UP000199469"/>
    </source>
</evidence>
<dbReference type="InterPro" id="IPR008278">
    <property type="entry name" value="4-PPantetheinyl_Trfase_dom"/>
</dbReference>
<gene>
    <name evidence="5" type="ORF">SAMN05421841_1933</name>
</gene>
<dbReference type="GO" id="GO:0000287">
    <property type="term" value="F:magnesium ion binding"/>
    <property type="evidence" value="ECO:0007669"/>
    <property type="project" value="InterPro"/>
</dbReference>
<organism evidence="5 6">
    <name type="scientific">Chryseobacterium wanjuense</name>
    <dbReference type="NCBI Taxonomy" id="356305"/>
    <lineage>
        <taxon>Bacteria</taxon>
        <taxon>Pseudomonadati</taxon>
        <taxon>Bacteroidota</taxon>
        <taxon>Flavobacteriia</taxon>
        <taxon>Flavobacteriales</taxon>
        <taxon>Weeksellaceae</taxon>
        <taxon>Chryseobacterium group</taxon>
        <taxon>Chryseobacterium</taxon>
    </lineage>
</organism>
<feature type="domain" description="4'-phosphopantetheinyl transferase" evidence="3">
    <location>
        <begin position="100"/>
        <end position="175"/>
    </location>
</feature>
<dbReference type="EMBL" id="FOIU01000001">
    <property type="protein sequence ID" value="SEW26782.1"/>
    <property type="molecule type" value="Genomic_DNA"/>
</dbReference>
<dbReference type="SUPFAM" id="SSF56214">
    <property type="entry name" value="4'-phosphopantetheinyl transferase"/>
    <property type="match status" value="2"/>
</dbReference>
<dbReference type="PANTHER" id="PTHR12215">
    <property type="entry name" value="PHOSPHOPANTETHEINE TRANSFERASE"/>
    <property type="match status" value="1"/>
</dbReference>